<dbReference type="VEuPathDB" id="FungiDB:H310_11875"/>
<evidence type="ECO:0000313" key="3">
    <source>
        <dbReference type="Proteomes" id="UP000285060"/>
    </source>
</evidence>
<dbReference type="EMBL" id="QUSY01002779">
    <property type="protein sequence ID" value="RHY19935.1"/>
    <property type="molecule type" value="Genomic_DNA"/>
</dbReference>
<organism evidence="2 3">
    <name type="scientific">Aphanomyces invadans</name>
    <dbReference type="NCBI Taxonomy" id="157072"/>
    <lineage>
        <taxon>Eukaryota</taxon>
        <taxon>Sar</taxon>
        <taxon>Stramenopiles</taxon>
        <taxon>Oomycota</taxon>
        <taxon>Saprolegniomycetes</taxon>
        <taxon>Saprolegniales</taxon>
        <taxon>Verrucalvaceae</taxon>
        <taxon>Aphanomyces</taxon>
    </lineage>
</organism>
<name>A0A418AGS8_9STRA</name>
<dbReference type="Proteomes" id="UP000285060">
    <property type="component" value="Unassembled WGS sequence"/>
</dbReference>
<evidence type="ECO:0000313" key="2">
    <source>
        <dbReference type="EMBL" id="RHY19935.1"/>
    </source>
</evidence>
<accession>A0A418AGS8</accession>
<sequence>MHSTAPPKLHAWDSMAVALKDVEGFSRPGIDGKKAQNRFLLLVRLHKASNLEAARASGVSEDETEKSKLLDDLVPLYNDALVKKKLSAQPRGEDGQHQRLAFKKLKFEREMEEREKDRLERELDRQERQHFREMESRRKDEMMRIIQHLIQKP</sequence>
<evidence type="ECO:0000256" key="1">
    <source>
        <dbReference type="SAM" id="MobiDB-lite"/>
    </source>
</evidence>
<reference evidence="2 3" key="1">
    <citation type="submission" date="2018-08" db="EMBL/GenBank/DDBJ databases">
        <title>Aphanomyces genome sequencing and annotation.</title>
        <authorList>
            <person name="Minardi D."/>
            <person name="Oidtmann B."/>
            <person name="Van Der Giezen M."/>
            <person name="Studholme D.J."/>
        </authorList>
    </citation>
    <scope>NUCLEOTIDE SEQUENCE [LARGE SCALE GENOMIC DNA]</scope>
    <source>
        <strain evidence="2 3">NJM0002</strain>
    </source>
</reference>
<protein>
    <submittedName>
        <fullName evidence="2">Uncharacterized protein</fullName>
    </submittedName>
</protein>
<keyword evidence="3" id="KW-1185">Reference proteome</keyword>
<comment type="caution">
    <text evidence="2">The sequence shown here is derived from an EMBL/GenBank/DDBJ whole genome shotgun (WGS) entry which is preliminary data.</text>
</comment>
<gene>
    <name evidence="2" type="ORF">DYB32_010139</name>
</gene>
<proteinExistence type="predicted"/>
<dbReference type="AlphaFoldDB" id="A0A418AGS8"/>
<feature type="region of interest" description="Disordered" evidence="1">
    <location>
        <begin position="113"/>
        <end position="136"/>
    </location>
</feature>